<dbReference type="AlphaFoldDB" id="A0A413SZI1"/>
<reference evidence="1 2" key="1">
    <citation type="submission" date="2018-08" db="EMBL/GenBank/DDBJ databases">
        <title>A genome reference for cultivated species of the human gut microbiota.</title>
        <authorList>
            <person name="Zou Y."/>
            <person name="Xue W."/>
            <person name="Luo G."/>
        </authorList>
    </citation>
    <scope>NUCLEOTIDE SEQUENCE [LARGE SCALE GENOMIC DNA]</scope>
    <source>
        <strain evidence="1 2">AM42-38</strain>
    </source>
</reference>
<name>A0A413SZI1_9BACT</name>
<dbReference type="EMBL" id="QSFT01000016">
    <property type="protein sequence ID" value="RHA75399.1"/>
    <property type="molecule type" value="Genomic_DNA"/>
</dbReference>
<gene>
    <name evidence="1" type="ORF">DW921_08780</name>
</gene>
<evidence type="ECO:0000313" key="1">
    <source>
        <dbReference type="EMBL" id="RHA75399.1"/>
    </source>
</evidence>
<proteinExistence type="predicted"/>
<accession>A0A413SZI1</accession>
<protein>
    <submittedName>
        <fullName evidence="1">Uncharacterized protein</fullName>
    </submittedName>
</protein>
<sequence length="328" mass="37553">MTSIILLKLLKKLYAKSVGGFQLPALIREEDPDIISEIIYNYLINDSPCMISRFGSTELLNIVNYLGIKKGKQPILNYIKGEALDWWWNSSNINQLVEWSGFFPKDIKAVEEFCQLTLNCATQIDVLGSWLPNEYYVNDYVKNSVKVWLIFLDPFWAKSPWTLALKGKKVLVIHPFAELIKEQYYNKRTLLFKNNDILPEFHLKTIKAIQSLGGDCSLYSTWFKALDSMKKQIDQCDFDICLLGCGAYGLPLASHIKSIGKKAFHIGGSLQLLFGIIGKRWENPQYAIKAKAICPQLDYPSLVNEHWVRPGINNKPRNSQSVENGCYW</sequence>
<comment type="caution">
    <text evidence="1">The sequence shown here is derived from an EMBL/GenBank/DDBJ whole genome shotgun (WGS) entry which is preliminary data.</text>
</comment>
<dbReference type="RefSeq" id="WP_118400495.1">
    <property type="nucleotide sequence ID" value="NZ_CABJGD010000016.1"/>
</dbReference>
<organism evidence="1 2">
    <name type="scientific">Phocaeicola coprophilus</name>
    <dbReference type="NCBI Taxonomy" id="387090"/>
    <lineage>
        <taxon>Bacteria</taxon>
        <taxon>Pseudomonadati</taxon>
        <taxon>Bacteroidota</taxon>
        <taxon>Bacteroidia</taxon>
        <taxon>Bacteroidales</taxon>
        <taxon>Bacteroidaceae</taxon>
        <taxon>Phocaeicola</taxon>
    </lineage>
</organism>
<dbReference type="Proteomes" id="UP000283855">
    <property type="component" value="Unassembled WGS sequence"/>
</dbReference>
<evidence type="ECO:0000313" key="2">
    <source>
        <dbReference type="Proteomes" id="UP000283855"/>
    </source>
</evidence>